<evidence type="ECO:0000313" key="2">
    <source>
        <dbReference type="Proteomes" id="UP001164746"/>
    </source>
</evidence>
<sequence length="94" mass="10768">MHILSTCNPYLEHWSVSGNNPVCTFEDLEADFVLQSWILAVILPQHCLNNYLFKVMEDIGIPDTYIVGDNINYLTSQLLLEDKLMEPITEAQPK</sequence>
<evidence type="ECO:0000313" key="1">
    <source>
        <dbReference type="EMBL" id="WAR27266.1"/>
    </source>
</evidence>
<dbReference type="Proteomes" id="UP001164746">
    <property type="component" value="Chromosome 15"/>
</dbReference>
<organism evidence="1 2">
    <name type="scientific">Mya arenaria</name>
    <name type="common">Soft-shell clam</name>
    <dbReference type="NCBI Taxonomy" id="6604"/>
    <lineage>
        <taxon>Eukaryota</taxon>
        <taxon>Metazoa</taxon>
        <taxon>Spiralia</taxon>
        <taxon>Lophotrochozoa</taxon>
        <taxon>Mollusca</taxon>
        <taxon>Bivalvia</taxon>
        <taxon>Autobranchia</taxon>
        <taxon>Heteroconchia</taxon>
        <taxon>Euheterodonta</taxon>
        <taxon>Imparidentia</taxon>
        <taxon>Neoheterodontei</taxon>
        <taxon>Myida</taxon>
        <taxon>Myoidea</taxon>
        <taxon>Myidae</taxon>
        <taxon>Mya</taxon>
    </lineage>
</organism>
<keyword evidence="2" id="KW-1185">Reference proteome</keyword>
<accession>A0ABY7G7M3</accession>
<dbReference type="EMBL" id="CP111026">
    <property type="protein sequence ID" value="WAR27266.1"/>
    <property type="molecule type" value="Genomic_DNA"/>
</dbReference>
<proteinExistence type="predicted"/>
<name>A0ABY7G7M3_MYAAR</name>
<protein>
    <submittedName>
        <fullName evidence="1">Uncharacterized protein</fullName>
    </submittedName>
</protein>
<reference evidence="1" key="1">
    <citation type="submission" date="2022-11" db="EMBL/GenBank/DDBJ databases">
        <title>Centuries of genome instability and evolution in soft-shell clam transmissible cancer (bioRxiv).</title>
        <authorList>
            <person name="Hart S.F.M."/>
            <person name="Yonemitsu M.A."/>
            <person name="Giersch R.M."/>
            <person name="Beal B.F."/>
            <person name="Arriagada G."/>
            <person name="Davis B.W."/>
            <person name="Ostrander E.A."/>
            <person name="Goff S.P."/>
            <person name="Metzger M.J."/>
        </authorList>
    </citation>
    <scope>NUCLEOTIDE SEQUENCE</scope>
    <source>
        <strain evidence="1">MELC-2E11</strain>
        <tissue evidence="1">Siphon/mantle</tissue>
    </source>
</reference>
<gene>
    <name evidence="1" type="ORF">MAR_012970</name>
</gene>